<reference evidence="11 12" key="1">
    <citation type="submission" date="2022-12" db="EMBL/GenBank/DDBJ databases">
        <title>Chromosome-level genome assembly of true bugs.</title>
        <authorList>
            <person name="Ma L."/>
            <person name="Li H."/>
        </authorList>
    </citation>
    <scope>NUCLEOTIDE SEQUENCE [LARGE SCALE GENOMIC DNA]</scope>
    <source>
        <strain evidence="11">Lab_2022b</strain>
    </source>
</reference>
<keyword evidence="7 10" id="KW-0472">Membrane</keyword>
<evidence type="ECO:0000256" key="3">
    <source>
        <dbReference type="ARBA" id="ARBA00022606"/>
    </source>
</evidence>
<keyword evidence="2" id="KW-1003">Cell membrane</keyword>
<sequence length="273" mass="30879">MHCYAKKCKDAIEYAENLQIKRGIKSNTGMTRKILTFYMGNIAVTVVGCLVYGTYKHGFPSRVSYPNLDVDMKTAPVNHCIMWVLQAFTCFYAGAGNAGPDGAMMLIISIIVNFGNRLKELLNNIGVNPKDDYIILREAVEMHVIIIELSDKVVKAFRFVLLCQLIFTITHTCIIVFAVTKVDDLGLIMTSLMPILVAAYFQLFVFSYAGEILLNMSEDLRFSAYDNQWYNMSVENRKHLILLVEASKRTLSFESYGIIRACYETCLNVSTIH</sequence>
<evidence type="ECO:0000256" key="2">
    <source>
        <dbReference type="ARBA" id="ARBA00022475"/>
    </source>
</evidence>
<dbReference type="InterPro" id="IPR004117">
    <property type="entry name" value="7tm6_olfct_rcpt"/>
</dbReference>
<dbReference type="GO" id="GO:0005549">
    <property type="term" value="F:odorant binding"/>
    <property type="evidence" value="ECO:0007669"/>
    <property type="project" value="InterPro"/>
</dbReference>
<proteinExistence type="predicted"/>
<evidence type="ECO:0000256" key="1">
    <source>
        <dbReference type="ARBA" id="ARBA00004651"/>
    </source>
</evidence>
<evidence type="ECO:0000256" key="7">
    <source>
        <dbReference type="ARBA" id="ARBA00023136"/>
    </source>
</evidence>
<gene>
    <name evidence="11" type="ORF">O3M35_008449</name>
</gene>
<evidence type="ECO:0000256" key="4">
    <source>
        <dbReference type="ARBA" id="ARBA00022692"/>
    </source>
</evidence>
<protein>
    <submittedName>
        <fullName evidence="11">Uncharacterized protein</fullName>
    </submittedName>
</protein>
<evidence type="ECO:0000256" key="8">
    <source>
        <dbReference type="ARBA" id="ARBA00023170"/>
    </source>
</evidence>
<dbReference type="Proteomes" id="UP001461498">
    <property type="component" value="Unassembled WGS sequence"/>
</dbReference>
<dbReference type="EMBL" id="JAPXFL010000005">
    <property type="protein sequence ID" value="KAK9506527.1"/>
    <property type="molecule type" value="Genomic_DNA"/>
</dbReference>
<dbReference type="AlphaFoldDB" id="A0AAW1D7K1"/>
<dbReference type="PANTHER" id="PTHR21137">
    <property type="entry name" value="ODORANT RECEPTOR"/>
    <property type="match status" value="1"/>
</dbReference>
<evidence type="ECO:0000256" key="6">
    <source>
        <dbReference type="ARBA" id="ARBA00022989"/>
    </source>
</evidence>
<keyword evidence="12" id="KW-1185">Reference proteome</keyword>
<dbReference type="Pfam" id="PF02949">
    <property type="entry name" value="7tm_6"/>
    <property type="match status" value="1"/>
</dbReference>
<keyword evidence="9" id="KW-0807">Transducer</keyword>
<keyword evidence="3" id="KW-0716">Sensory transduction</keyword>
<name>A0AAW1D7K1_9HEMI</name>
<keyword evidence="8" id="KW-0675">Receptor</keyword>
<feature type="transmembrane region" description="Helical" evidence="10">
    <location>
        <begin position="75"/>
        <end position="95"/>
    </location>
</feature>
<feature type="transmembrane region" description="Helical" evidence="10">
    <location>
        <begin position="35"/>
        <end position="55"/>
    </location>
</feature>
<evidence type="ECO:0000313" key="12">
    <source>
        <dbReference type="Proteomes" id="UP001461498"/>
    </source>
</evidence>
<evidence type="ECO:0000256" key="9">
    <source>
        <dbReference type="ARBA" id="ARBA00023224"/>
    </source>
</evidence>
<dbReference type="GO" id="GO:0005886">
    <property type="term" value="C:plasma membrane"/>
    <property type="evidence" value="ECO:0007669"/>
    <property type="project" value="UniProtKB-SubCell"/>
</dbReference>
<evidence type="ECO:0000313" key="11">
    <source>
        <dbReference type="EMBL" id="KAK9506527.1"/>
    </source>
</evidence>
<dbReference type="GO" id="GO:0004984">
    <property type="term" value="F:olfactory receptor activity"/>
    <property type="evidence" value="ECO:0007669"/>
    <property type="project" value="InterPro"/>
</dbReference>
<evidence type="ECO:0000256" key="10">
    <source>
        <dbReference type="SAM" id="Phobius"/>
    </source>
</evidence>
<feature type="transmembrane region" description="Helical" evidence="10">
    <location>
        <begin position="159"/>
        <end position="179"/>
    </location>
</feature>
<organism evidence="11 12">
    <name type="scientific">Rhynocoris fuscipes</name>
    <dbReference type="NCBI Taxonomy" id="488301"/>
    <lineage>
        <taxon>Eukaryota</taxon>
        <taxon>Metazoa</taxon>
        <taxon>Ecdysozoa</taxon>
        <taxon>Arthropoda</taxon>
        <taxon>Hexapoda</taxon>
        <taxon>Insecta</taxon>
        <taxon>Pterygota</taxon>
        <taxon>Neoptera</taxon>
        <taxon>Paraneoptera</taxon>
        <taxon>Hemiptera</taxon>
        <taxon>Heteroptera</taxon>
        <taxon>Panheteroptera</taxon>
        <taxon>Cimicomorpha</taxon>
        <taxon>Reduviidae</taxon>
        <taxon>Harpactorinae</taxon>
        <taxon>Harpactorini</taxon>
        <taxon>Rhynocoris</taxon>
    </lineage>
</organism>
<keyword evidence="5" id="KW-0552">Olfaction</keyword>
<feature type="transmembrane region" description="Helical" evidence="10">
    <location>
        <begin position="185"/>
        <end position="206"/>
    </location>
</feature>
<comment type="caution">
    <text evidence="11">The sequence shown here is derived from an EMBL/GenBank/DDBJ whole genome shotgun (WGS) entry which is preliminary data.</text>
</comment>
<comment type="subcellular location">
    <subcellularLocation>
        <location evidence="1">Cell membrane</location>
        <topology evidence="1">Multi-pass membrane protein</topology>
    </subcellularLocation>
</comment>
<keyword evidence="4 10" id="KW-0812">Transmembrane</keyword>
<dbReference type="PANTHER" id="PTHR21137:SF35">
    <property type="entry name" value="ODORANT RECEPTOR 19A-RELATED"/>
    <property type="match status" value="1"/>
</dbReference>
<evidence type="ECO:0000256" key="5">
    <source>
        <dbReference type="ARBA" id="ARBA00022725"/>
    </source>
</evidence>
<dbReference type="GO" id="GO:0007165">
    <property type="term" value="P:signal transduction"/>
    <property type="evidence" value="ECO:0007669"/>
    <property type="project" value="UniProtKB-KW"/>
</dbReference>
<accession>A0AAW1D7K1</accession>
<keyword evidence="6 10" id="KW-1133">Transmembrane helix</keyword>